<dbReference type="OrthoDB" id="8613168at2"/>
<accession>H8KKW9</accession>
<dbReference type="KEGG" id="scn:Solca_3786"/>
<dbReference type="AlphaFoldDB" id="H8KKW9"/>
<evidence type="ECO:0000313" key="2">
    <source>
        <dbReference type="Proteomes" id="UP000007590"/>
    </source>
</evidence>
<protein>
    <recommendedName>
        <fullName evidence="3">Lipoprotein</fullName>
    </recommendedName>
</protein>
<keyword evidence="2" id="KW-1185">Reference proteome</keyword>
<name>H8KKW9_SOLCM</name>
<dbReference type="EMBL" id="CP003349">
    <property type="protein sequence ID" value="AFD08786.1"/>
    <property type="molecule type" value="Genomic_DNA"/>
</dbReference>
<dbReference type="RefSeq" id="WP_014682009.1">
    <property type="nucleotide sequence ID" value="NC_017770.1"/>
</dbReference>
<gene>
    <name evidence="1" type="ordered locus">Solca_3786</name>
</gene>
<proteinExistence type="predicted"/>
<evidence type="ECO:0000313" key="1">
    <source>
        <dbReference type="EMBL" id="AFD08786.1"/>
    </source>
</evidence>
<reference evidence="1" key="1">
    <citation type="submission" date="2012-02" db="EMBL/GenBank/DDBJ databases">
        <title>The complete genome of Solitalea canadensis DSM 3403.</title>
        <authorList>
            <consortium name="US DOE Joint Genome Institute (JGI-PGF)"/>
            <person name="Lucas S."/>
            <person name="Copeland A."/>
            <person name="Lapidus A."/>
            <person name="Glavina del Rio T."/>
            <person name="Dalin E."/>
            <person name="Tice H."/>
            <person name="Bruce D."/>
            <person name="Goodwin L."/>
            <person name="Pitluck S."/>
            <person name="Peters L."/>
            <person name="Ovchinnikova G."/>
            <person name="Lu M."/>
            <person name="Kyrpides N."/>
            <person name="Mavromatis K."/>
            <person name="Ivanova N."/>
            <person name="Brettin T."/>
            <person name="Detter J.C."/>
            <person name="Han C."/>
            <person name="Larimer F."/>
            <person name="Land M."/>
            <person name="Hauser L."/>
            <person name="Markowitz V."/>
            <person name="Cheng J.-F."/>
            <person name="Hugenholtz P."/>
            <person name="Woyke T."/>
            <person name="Wu D."/>
            <person name="Spring S."/>
            <person name="Schroeder M."/>
            <person name="Kopitz M."/>
            <person name="Brambilla E."/>
            <person name="Klenk H.-P."/>
            <person name="Eisen J.A."/>
        </authorList>
    </citation>
    <scope>NUCLEOTIDE SEQUENCE</scope>
    <source>
        <strain evidence="1">DSM 3403</strain>
    </source>
</reference>
<dbReference type="HOGENOM" id="CLU_1739323_0_0_10"/>
<organism evidence="1 2">
    <name type="scientific">Solitalea canadensis (strain ATCC 29591 / DSM 3403 / JCM 21819 / LMG 8368 / NBRC 15130 / NCIMB 12057 / USAM 9D)</name>
    <name type="common">Flexibacter canadensis</name>
    <dbReference type="NCBI Taxonomy" id="929556"/>
    <lineage>
        <taxon>Bacteria</taxon>
        <taxon>Pseudomonadati</taxon>
        <taxon>Bacteroidota</taxon>
        <taxon>Sphingobacteriia</taxon>
        <taxon>Sphingobacteriales</taxon>
        <taxon>Sphingobacteriaceae</taxon>
        <taxon>Solitalea</taxon>
    </lineage>
</organism>
<dbReference type="STRING" id="929556.Solca_3786"/>
<sequence length="150" mass="16503">MKNLHLLTFTLGVAACSTVSQMKYREIKGFFPGNDMVKENTAVQLFFIDSASMATAFHPAATMGTKLKSPDFSKEFAVGIALPAGTEERQIVIDAVEYENKTAKVFYKIQSTGKNLSYSMKPAILIAVNKKNVASVEVLENGKKVNRFDL</sequence>
<dbReference type="PROSITE" id="PS51257">
    <property type="entry name" value="PROKAR_LIPOPROTEIN"/>
    <property type="match status" value="1"/>
</dbReference>
<dbReference type="Proteomes" id="UP000007590">
    <property type="component" value="Chromosome"/>
</dbReference>
<evidence type="ECO:0008006" key="3">
    <source>
        <dbReference type="Google" id="ProtNLM"/>
    </source>
</evidence>